<dbReference type="Pfam" id="PF05257">
    <property type="entry name" value="CHAP"/>
    <property type="match status" value="1"/>
</dbReference>
<feature type="region of interest" description="Disordered" evidence="4">
    <location>
        <begin position="147"/>
        <end position="166"/>
    </location>
</feature>
<dbReference type="Gene3D" id="3.10.350.10">
    <property type="entry name" value="LysM domain"/>
    <property type="match status" value="3"/>
</dbReference>
<feature type="domain" description="LysM" evidence="7">
    <location>
        <begin position="26"/>
        <end position="69"/>
    </location>
</feature>
<dbReference type="InterPro" id="IPR036779">
    <property type="entry name" value="LysM_dom_sf"/>
</dbReference>
<evidence type="ECO:0000256" key="1">
    <source>
        <dbReference type="ARBA" id="ARBA00022729"/>
    </source>
</evidence>
<dbReference type="InterPro" id="IPR018392">
    <property type="entry name" value="LysM"/>
</dbReference>
<feature type="chain" id="PRO_5020823866" evidence="5">
    <location>
        <begin position="26"/>
        <end position="351"/>
    </location>
</feature>
<dbReference type="PROSITE" id="PS50911">
    <property type="entry name" value="CHAP"/>
    <property type="match status" value="1"/>
</dbReference>
<evidence type="ECO:0000259" key="6">
    <source>
        <dbReference type="PROSITE" id="PS50911"/>
    </source>
</evidence>
<keyword evidence="1 5" id="KW-0732">Signal</keyword>
<dbReference type="OrthoDB" id="9813368at2"/>
<dbReference type="SMART" id="SM00257">
    <property type="entry name" value="LysM"/>
    <property type="match status" value="3"/>
</dbReference>
<dbReference type="PANTHER" id="PTHR33734">
    <property type="entry name" value="LYSM DOMAIN-CONTAINING GPI-ANCHORED PROTEIN 2"/>
    <property type="match status" value="1"/>
</dbReference>
<name>A0A4R6BV11_9STAP</name>
<dbReference type="AlphaFoldDB" id="A0A4R6BV11"/>
<evidence type="ECO:0000256" key="5">
    <source>
        <dbReference type="SAM" id="SignalP"/>
    </source>
</evidence>
<keyword evidence="3" id="KW-0961">Cell wall biogenesis/degradation</keyword>
<accession>A0A4R6BV11</accession>
<feature type="signal peptide" evidence="5">
    <location>
        <begin position="1"/>
        <end position="25"/>
    </location>
</feature>
<protein>
    <submittedName>
        <fullName evidence="8">LysM peptidoglycan-binding domain-containing protein</fullName>
    </submittedName>
</protein>
<dbReference type="InterPro" id="IPR007921">
    <property type="entry name" value="CHAP_dom"/>
</dbReference>
<feature type="region of interest" description="Disordered" evidence="4">
    <location>
        <begin position="72"/>
        <end position="97"/>
    </location>
</feature>
<evidence type="ECO:0000313" key="9">
    <source>
        <dbReference type="Proteomes" id="UP000294802"/>
    </source>
</evidence>
<dbReference type="Proteomes" id="UP000294802">
    <property type="component" value="Unassembled WGS sequence"/>
</dbReference>
<evidence type="ECO:0000256" key="2">
    <source>
        <dbReference type="ARBA" id="ARBA00022801"/>
    </source>
</evidence>
<dbReference type="PROSITE" id="PS51782">
    <property type="entry name" value="LYSM"/>
    <property type="match status" value="3"/>
</dbReference>
<dbReference type="SUPFAM" id="SSF54106">
    <property type="entry name" value="LysM domain"/>
    <property type="match status" value="3"/>
</dbReference>
<dbReference type="GO" id="GO:0008932">
    <property type="term" value="F:lytic endotransglycosylase activity"/>
    <property type="evidence" value="ECO:0007669"/>
    <property type="project" value="TreeGrafter"/>
</dbReference>
<feature type="domain" description="LysM" evidence="7">
    <location>
        <begin position="97"/>
        <end position="140"/>
    </location>
</feature>
<evidence type="ECO:0000256" key="3">
    <source>
        <dbReference type="ARBA" id="ARBA00023316"/>
    </source>
</evidence>
<feature type="domain" description="Peptidase C51" evidence="6">
    <location>
        <begin position="227"/>
        <end position="351"/>
    </location>
</feature>
<dbReference type="SUPFAM" id="SSF54001">
    <property type="entry name" value="Cysteine proteinases"/>
    <property type="match status" value="1"/>
</dbReference>
<dbReference type="GO" id="GO:0071555">
    <property type="term" value="P:cell wall organization"/>
    <property type="evidence" value="ECO:0007669"/>
    <property type="project" value="UniProtKB-KW"/>
</dbReference>
<dbReference type="Pfam" id="PF01476">
    <property type="entry name" value="LysM"/>
    <property type="match status" value="3"/>
</dbReference>
<comment type="caution">
    <text evidence="8">The sequence shown here is derived from an EMBL/GenBank/DDBJ whole genome shotgun (WGS) entry which is preliminary data.</text>
</comment>
<feature type="domain" description="LysM" evidence="7">
    <location>
        <begin position="169"/>
        <end position="212"/>
    </location>
</feature>
<sequence length="351" mass="37958">MKKKVLIMATTATAAAAAYSHQADAASYTVKANDSLWAIANKYNTSVTELKRLNNLTSNLIFPNQSLVVSGTARPTAKKPVRQQMPSTTTTTTSPAGTHIVQSGESLSLIAMKYDTTYTKIMELNGLSSYLIFPGQKLKISGQVTSAPVKTPTTHTKTPATSTTTSGGAKYVVQPGDYLSKIAVQYSITVEQLKQWNGLTSNIIYPNQQLVVSSAVTTTEPVKTAPPAQKAPVQTTTSPVFNHPNWYDYGQCTWYVFNKRAAIGKGISTYWWNANNWAYGARKDGYTVNNLPEVGAIAQTSAGSLGHVAFVERVNADGTVLISETNYLTPAGVVGYRTLSHAQLTQYVFIH</sequence>
<dbReference type="GO" id="GO:0016787">
    <property type="term" value="F:hydrolase activity"/>
    <property type="evidence" value="ECO:0007669"/>
    <property type="project" value="UniProtKB-KW"/>
</dbReference>
<proteinExistence type="predicted"/>
<keyword evidence="9" id="KW-1185">Reference proteome</keyword>
<evidence type="ECO:0000259" key="7">
    <source>
        <dbReference type="PROSITE" id="PS51782"/>
    </source>
</evidence>
<evidence type="ECO:0000313" key="8">
    <source>
        <dbReference type="EMBL" id="TDM11939.1"/>
    </source>
</evidence>
<feature type="compositionally biased region" description="Low complexity" evidence="4">
    <location>
        <begin position="150"/>
        <end position="166"/>
    </location>
</feature>
<dbReference type="InterPro" id="IPR038765">
    <property type="entry name" value="Papain-like_cys_pep_sf"/>
</dbReference>
<dbReference type="RefSeq" id="WP_133443589.1">
    <property type="nucleotide sequence ID" value="NZ_SCWB01000007.1"/>
</dbReference>
<dbReference type="Gene3D" id="3.90.1720.10">
    <property type="entry name" value="endopeptidase domain like (from Nostoc punctiforme)"/>
    <property type="match status" value="1"/>
</dbReference>
<dbReference type="CDD" id="cd00118">
    <property type="entry name" value="LysM"/>
    <property type="match status" value="3"/>
</dbReference>
<reference evidence="8 9" key="1">
    <citation type="submission" date="2019-01" db="EMBL/GenBank/DDBJ databases">
        <title>Draft genome sequences of the type strains of six Macrococcus species.</title>
        <authorList>
            <person name="Mazhar S."/>
            <person name="Altermann E."/>
            <person name="Hill C."/>
            <person name="Mcauliffe O."/>
        </authorList>
    </citation>
    <scope>NUCLEOTIDE SEQUENCE [LARGE SCALE GENOMIC DNA]</scope>
    <source>
        <strain evidence="8 9">CCM4815</strain>
    </source>
</reference>
<gene>
    <name evidence="8" type="ORF">ERX29_04930</name>
</gene>
<evidence type="ECO:0000256" key="4">
    <source>
        <dbReference type="SAM" id="MobiDB-lite"/>
    </source>
</evidence>
<dbReference type="EMBL" id="SCWB01000007">
    <property type="protein sequence ID" value="TDM11939.1"/>
    <property type="molecule type" value="Genomic_DNA"/>
</dbReference>
<dbReference type="PANTHER" id="PTHR33734:SF22">
    <property type="entry name" value="MEMBRANE-BOUND LYTIC MUREIN TRANSGLYCOSYLASE D"/>
    <property type="match status" value="1"/>
</dbReference>
<keyword evidence="2" id="KW-0378">Hydrolase</keyword>
<organism evidence="8 9">
    <name type="scientific">Macrococcus lamae</name>
    <dbReference type="NCBI Taxonomy" id="198484"/>
    <lineage>
        <taxon>Bacteria</taxon>
        <taxon>Bacillati</taxon>
        <taxon>Bacillota</taxon>
        <taxon>Bacilli</taxon>
        <taxon>Bacillales</taxon>
        <taxon>Staphylococcaceae</taxon>
        <taxon>Macrococcus</taxon>
    </lineage>
</organism>